<sequence>MELDGGWRRGDAEGDEAVLPSSCSERLSSVAMTCSPVFTGGGACGYQPHHAHDGVERGDDNRDDNRVGVALRAAGGPALPVASRLRDARVVAVAVGEVPTEAGVAVERGELAPVMGERQVARALHGASSVSGCCSGCDAPLGARLHSVWVFTAFKPLTVSKNAAACEEEQPSEGMQHRWGRDFESELKESSQVQSVGSNLNQTCGKPTRT</sequence>
<reference evidence="2 3" key="1">
    <citation type="submission" date="2019-03" db="EMBL/GenBank/DDBJ databases">
        <title>First draft genome of Liparis tanakae, snailfish: a comprehensive survey of snailfish specific genes.</title>
        <authorList>
            <person name="Kim W."/>
            <person name="Song I."/>
            <person name="Jeong J.-H."/>
            <person name="Kim D."/>
            <person name="Kim S."/>
            <person name="Ryu S."/>
            <person name="Song J.Y."/>
            <person name="Lee S.K."/>
        </authorList>
    </citation>
    <scope>NUCLEOTIDE SEQUENCE [LARGE SCALE GENOMIC DNA]</scope>
    <source>
        <tissue evidence="2">Muscle</tissue>
    </source>
</reference>
<name>A0A4Z2INC5_9TELE</name>
<organism evidence="2 3">
    <name type="scientific">Liparis tanakae</name>
    <name type="common">Tanaka's snailfish</name>
    <dbReference type="NCBI Taxonomy" id="230148"/>
    <lineage>
        <taxon>Eukaryota</taxon>
        <taxon>Metazoa</taxon>
        <taxon>Chordata</taxon>
        <taxon>Craniata</taxon>
        <taxon>Vertebrata</taxon>
        <taxon>Euteleostomi</taxon>
        <taxon>Actinopterygii</taxon>
        <taxon>Neopterygii</taxon>
        <taxon>Teleostei</taxon>
        <taxon>Neoteleostei</taxon>
        <taxon>Acanthomorphata</taxon>
        <taxon>Eupercaria</taxon>
        <taxon>Perciformes</taxon>
        <taxon>Cottioidei</taxon>
        <taxon>Cottales</taxon>
        <taxon>Liparidae</taxon>
        <taxon>Liparis</taxon>
    </lineage>
</organism>
<evidence type="ECO:0000313" key="3">
    <source>
        <dbReference type="Proteomes" id="UP000314294"/>
    </source>
</evidence>
<dbReference type="EMBL" id="SRLO01000064">
    <property type="protein sequence ID" value="TNN79519.1"/>
    <property type="molecule type" value="Genomic_DNA"/>
</dbReference>
<keyword evidence="3" id="KW-1185">Reference proteome</keyword>
<dbReference type="Proteomes" id="UP000314294">
    <property type="component" value="Unassembled WGS sequence"/>
</dbReference>
<gene>
    <name evidence="2" type="ORF">EYF80_010336</name>
</gene>
<evidence type="ECO:0000313" key="2">
    <source>
        <dbReference type="EMBL" id="TNN79519.1"/>
    </source>
</evidence>
<comment type="caution">
    <text evidence="2">The sequence shown here is derived from an EMBL/GenBank/DDBJ whole genome shotgun (WGS) entry which is preliminary data.</text>
</comment>
<feature type="compositionally biased region" description="Polar residues" evidence="1">
    <location>
        <begin position="190"/>
        <end position="210"/>
    </location>
</feature>
<protein>
    <submittedName>
        <fullName evidence="2">Uncharacterized protein</fullName>
    </submittedName>
</protein>
<evidence type="ECO:0000256" key="1">
    <source>
        <dbReference type="SAM" id="MobiDB-lite"/>
    </source>
</evidence>
<dbReference type="AlphaFoldDB" id="A0A4Z2INC5"/>
<accession>A0A4Z2INC5</accession>
<proteinExistence type="predicted"/>
<feature type="region of interest" description="Disordered" evidence="1">
    <location>
        <begin position="168"/>
        <end position="210"/>
    </location>
</feature>
<feature type="compositionally biased region" description="Basic and acidic residues" evidence="1">
    <location>
        <begin position="175"/>
        <end position="189"/>
    </location>
</feature>